<dbReference type="Proteomes" id="UP000481339">
    <property type="component" value="Unassembled WGS sequence"/>
</dbReference>
<feature type="domain" description="D-isomer specific 2-hydroxyacid dehydrogenase catalytic" evidence="5">
    <location>
        <begin position="18"/>
        <end position="316"/>
    </location>
</feature>
<dbReference type="InterPro" id="IPR006140">
    <property type="entry name" value="D-isomer_DH_NAD-bd"/>
</dbReference>
<evidence type="ECO:0000256" key="4">
    <source>
        <dbReference type="RuleBase" id="RU003719"/>
    </source>
</evidence>
<dbReference type="EMBL" id="WBKA01000001">
    <property type="protein sequence ID" value="KAB1633692.1"/>
    <property type="molecule type" value="Genomic_DNA"/>
</dbReference>
<dbReference type="Pfam" id="PF02826">
    <property type="entry name" value="2-Hacid_dh_C"/>
    <property type="match status" value="1"/>
</dbReference>
<accession>A0A7C8FU33</accession>
<evidence type="ECO:0000313" key="8">
    <source>
        <dbReference type="Proteomes" id="UP000481339"/>
    </source>
</evidence>
<dbReference type="GO" id="GO:0005829">
    <property type="term" value="C:cytosol"/>
    <property type="evidence" value="ECO:0007669"/>
    <property type="project" value="TreeGrafter"/>
</dbReference>
<keyword evidence="2 4" id="KW-0560">Oxidoreductase</keyword>
<keyword evidence="3" id="KW-0520">NAD</keyword>
<evidence type="ECO:0000313" key="7">
    <source>
        <dbReference type="EMBL" id="KAB1633692.1"/>
    </source>
</evidence>
<dbReference type="PROSITE" id="PS00670">
    <property type="entry name" value="D_2_HYDROXYACID_DH_2"/>
    <property type="match status" value="1"/>
</dbReference>
<dbReference type="PANTHER" id="PTHR10996">
    <property type="entry name" value="2-HYDROXYACID DEHYDROGENASE-RELATED"/>
    <property type="match status" value="1"/>
</dbReference>
<comment type="caution">
    <text evidence="7">The sequence shown here is derived from an EMBL/GenBank/DDBJ whole genome shotgun (WGS) entry which is preliminary data.</text>
</comment>
<dbReference type="InterPro" id="IPR036291">
    <property type="entry name" value="NAD(P)-bd_dom_sf"/>
</dbReference>
<feature type="domain" description="D-isomer specific 2-hydroxyacid dehydrogenase NAD-binding" evidence="6">
    <location>
        <begin position="117"/>
        <end position="292"/>
    </location>
</feature>
<dbReference type="InterPro" id="IPR043322">
    <property type="entry name" value="CtBP"/>
</dbReference>
<dbReference type="GO" id="GO:0030267">
    <property type="term" value="F:glyoxylate reductase (NADPH) activity"/>
    <property type="evidence" value="ECO:0007669"/>
    <property type="project" value="TreeGrafter"/>
</dbReference>
<dbReference type="SUPFAM" id="SSF52283">
    <property type="entry name" value="Formate/glycerate dehydrogenase catalytic domain-like"/>
    <property type="match status" value="1"/>
</dbReference>
<keyword evidence="8" id="KW-1185">Reference proteome</keyword>
<evidence type="ECO:0000256" key="2">
    <source>
        <dbReference type="ARBA" id="ARBA00023002"/>
    </source>
</evidence>
<dbReference type="InterPro" id="IPR006139">
    <property type="entry name" value="D-isomer_2_OHA_DH_cat_dom"/>
</dbReference>
<dbReference type="PROSITE" id="PS00671">
    <property type="entry name" value="D_2_HYDROXYACID_DH_3"/>
    <property type="match status" value="1"/>
</dbReference>
<dbReference type="Gene3D" id="3.40.50.720">
    <property type="entry name" value="NAD(P)-binding Rossmann-like Domain"/>
    <property type="match status" value="2"/>
</dbReference>
<reference evidence="7 8" key="1">
    <citation type="submission" date="2019-09" db="EMBL/GenBank/DDBJ databases">
        <title>Phylogeny of genus Pseudoclavibacter and closely related genus.</title>
        <authorList>
            <person name="Li Y."/>
        </authorList>
    </citation>
    <scope>NUCLEOTIDE SEQUENCE [LARGE SCALE GENOMIC DNA]</scope>
    <source>
        <strain evidence="7 8">JCM 16921</strain>
    </source>
</reference>
<comment type="similarity">
    <text evidence="1 4">Belongs to the D-isomer specific 2-hydroxyacid dehydrogenase family.</text>
</comment>
<dbReference type="InterPro" id="IPR029753">
    <property type="entry name" value="D-isomer_DH_CS"/>
</dbReference>
<dbReference type="RefSeq" id="WP_158035529.1">
    <property type="nucleotide sequence ID" value="NZ_BAAAZV010000018.1"/>
</dbReference>
<evidence type="ECO:0000259" key="6">
    <source>
        <dbReference type="Pfam" id="PF02826"/>
    </source>
</evidence>
<evidence type="ECO:0000256" key="1">
    <source>
        <dbReference type="ARBA" id="ARBA00005854"/>
    </source>
</evidence>
<dbReference type="GO" id="GO:0051287">
    <property type="term" value="F:NAD binding"/>
    <property type="evidence" value="ECO:0007669"/>
    <property type="project" value="InterPro"/>
</dbReference>
<protein>
    <submittedName>
        <fullName evidence="7">C-terminal binding protein</fullName>
    </submittedName>
</protein>
<dbReference type="GO" id="GO:0003714">
    <property type="term" value="F:transcription corepressor activity"/>
    <property type="evidence" value="ECO:0007669"/>
    <property type="project" value="InterPro"/>
</dbReference>
<dbReference type="CDD" id="cd05299">
    <property type="entry name" value="CtBP_dh"/>
    <property type="match status" value="1"/>
</dbReference>
<dbReference type="Pfam" id="PF00389">
    <property type="entry name" value="2-Hacid_dh"/>
    <property type="match status" value="1"/>
</dbReference>
<dbReference type="InterPro" id="IPR050223">
    <property type="entry name" value="D-isomer_2-hydroxyacid_DH"/>
</dbReference>
<dbReference type="AlphaFoldDB" id="A0A7C8FU33"/>
<proteinExistence type="inferred from homology"/>
<organism evidence="7 8">
    <name type="scientific">Pseudoclavibacter caeni</name>
    <dbReference type="NCBI Taxonomy" id="908846"/>
    <lineage>
        <taxon>Bacteria</taxon>
        <taxon>Bacillati</taxon>
        <taxon>Actinomycetota</taxon>
        <taxon>Actinomycetes</taxon>
        <taxon>Micrococcales</taxon>
        <taxon>Microbacteriaceae</taxon>
        <taxon>Pseudoclavibacter</taxon>
    </lineage>
</organism>
<sequence>MTERPKVVYFNIEGGLDYEHELLEDWGVADDIELVDAHRPDNSDASFLDAAGDADGVVVEYYRVTRDVMLRMPSLKIVSVQSIGVNNIDIPGATDLGVAVSNTPGFCVDEVALHTVGFIIDLARNITRLDRSVRAGKWDPMDAPMPHRIAGKKVGLVFFGGIPQRMMPMLQALGLEALVYAPTKTAEYVAERGARKVDTLEELLRESDFVSLHTPLSPETTGLIGREQLALMKPTAFLINTARGGVVVERDLVAALRDGTIAGAGIDVIEDEDTEQTELRELENVVITPHSAFLSEESFLAARRMALECLVDRLVRGTAPRYHVNPDLVI</sequence>
<dbReference type="GO" id="GO:0016618">
    <property type="term" value="F:hydroxypyruvate reductase [NAD(P)H] activity"/>
    <property type="evidence" value="ECO:0007669"/>
    <property type="project" value="TreeGrafter"/>
</dbReference>
<evidence type="ECO:0000256" key="3">
    <source>
        <dbReference type="ARBA" id="ARBA00023027"/>
    </source>
</evidence>
<evidence type="ECO:0000259" key="5">
    <source>
        <dbReference type="Pfam" id="PF00389"/>
    </source>
</evidence>
<dbReference type="SUPFAM" id="SSF51735">
    <property type="entry name" value="NAD(P)-binding Rossmann-fold domains"/>
    <property type="match status" value="1"/>
</dbReference>
<gene>
    <name evidence="7" type="ORF">F8O02_01840</name>
</gene>
<dbReference type="OrthoDB" id="117809at2"/>
<name>A0A7C8FU33_9MICO</name>
<dbReference type="PANTHER" id="PTHR10996:SF178">
    <property type="entry name" value="2-HYDROXYACID DEHYDROGENASE YGL185C-RELATED"/>
    <property type="match status" value="1"/>
</dbReference>